<evidence type="ECO:0000313" key="3">
    <source>
        <dbReference type="EMBL" id="CAD6202063.1"/>
    </source>
</evidence>
<organism evidence="3 4">
    <name type="scientific">Miscanthus lutarioriparius</name>
    <dbReference type="NCBI Taxonomy" id="422564"/>
    <lineage>
        <taxon>Eukaryota</taxon>
        <taxon>Viridiplantae</taxon>
        <taxon>Streptophyta</taxon>
        <taxon>Embryophyta</taxon>
        <taxon>Tracheophyta</taxon>
        <taxon>Spermatophyta</taxon>
        <taxon>Magnoliopsida</taxon>
        <taxon>Liliopsida</taxon>
        <taxon>Poales</taxon>
        <taxon>Poaceae</taxon>
        <taxon>PACMAD clade</taxon>
        <taxon>Panicoideae</taxon>
        <taxon>Andropogonodae</taxon>
        <taxon>Andropogoneae</taxon>
        <taxon>Saccharinae</taxon>
        <taxon>Miscanthus</taxon>
    </lineage>
</organism>
<dbReference type="PROSITE" id="PS50005">
    <property type="entry name" value="TPR"/>
    <property type="match status" value="1"/>
</dbReference>
<name>A0A811M8J2_9POAL</name>
<feature type="compositionally biased region" description="Pro residues" evidence="2">
    <location>
        <begin position="23"/>
        <end position="41"/>
    </location>
</feature>
<dbReference type="Proteomes" id="UP000604825">
    <property type="component" value="Unassembled WGS sequence"/>
</dbReference>
<dbReference type="EMBL" id="CAJGYO010000001">
    <property type="protein sequence ID" value="CAD6202063.1"/>
    <property type="molecule type" value="Genomic_DNA"/>
</dbReference>
<gene>
    <name evidence="3" type="ORF">NCGR_LOCUS391</name>
</gene>
<keyword evidence="4" id="KW-1185">Reference proteome</keyword>
<evidence type="ECO:0000256" key="1">
    <source>
        <dbReference type="PROSITE-ProRule" id="PRU00339"/>
    </source>
</evidence>
<evidence type="ECO:0000313" key="4">
    <source>
        <dbReference type="Proteomes" id="UP000604825"/>
    </source>
</evidence>
<protein>
    <recommendedName>
        <fullName evidence="5">Nephrocystin-3</fullName>
    </recommendedName>
</protein>
<dbReference type="InterPro" id="IPR019734">
    <property type="entry name" value="TPR_rpt"/>
</dbReference>
<evidence type="ECO:0000256" key="2">
    <source>
        <dbReference type="SAM" id="MobiDB-lite"/>
    </source>
</evidence>
<dbReference type="SUPFAM" id="SSF48452">
    <property type="entry name" value="TPR-like"/>
    <property type="match status" value="2"/>
</dbReference>
<dbReference type="InterPro" id="IPR011990">
    <property type="entry name" value="TPR-like_helical_dom_sf"/>
</dbReference>
<dbReference type="PANTHER" id="PTHR47459:SF3">
    <property type="entry name" value="OS03G0149400 PROTEIN"/>
    <property type="match status" value="1"/>
</dbReference>
<accession>A0A811M8J2</accession>
<comment type="caution">
    <text evidence="3">The sequence shown here is derived from an EMBL/GenBank/DDBJ whole genome shotgun (WGS) entry which is preliminary data.</text>
</comment>
<dbReference type="Pfam" id="PF13424">
    <property type="entry name" value="TPR_12"/>
    <property type="match status" value="1"/>
</dbReference>
<sequence length="574" mass="62595">MRRLPKSLLFACLSRPLRYRPPLPLPPLHPSPPQPPRPGPRLLPFSTQTLAPGPPPLPAPDAASTAEPAGLALLEAAELHESKGDHQEALGLALKALAPLQASHGGWSLPVARALRLAGAAAARAGSLSDALESLGAAAEIVDYLAPARCEGVPKEVAAVGSAVYEQLGRAKTAMGHRWDAVGDLQRALDLKLRYLEGGSVELGDAYRDVTEAYAGVLDFDKALPLCSKALGIAEGQFGEDSAEVAKLRRLLMAIYTGLGRHAEALEQIELARMVYERLGLNVDLSQTETDGANIRILLGRSEEAMNDIKRVMQRADKESEERALAYVTMAKILISEERVSDSKRCLEIARGIIDAKDSIDPGRFAEAYAEISMLYESMTQFEMPLSSLDMSLSLMKKTLAILESAKEMHHIEGSISARMGWLLLHTHKADESVPYLERAVDKLKNCFGPRHFGLGFAYRNLGQAYLEMDQHQSAVKFYTLAIDIIEATFGPTHEDSIDTKQSLANAYGLMGSYKLAIDFQEQVIDAYSRCGSGAFEDLREAHRLLEQLKKKAQGLPHAVFPAYSLPVLPENND</sequence>
<dbReference type="PANTHER" id="PTHR47459">
    <property type="entry name" value="KINESIN LIGHT CHAIN-RELATED"/>
    <property type="match status" value="1"/>
</dbReference>
<feature type="repeat" description="TPR" evidence="1">
    <location>
        <begin position="456"/>
        <end position="489"/>
    </location>
</feature>
<evidence type="ECO:0008006" key="5">
    <source>
        <dbReference type="Google" id="ProtNLM"/>
    </source>
</evidence>
<dbReference type="OrthoDB" id="626167at2759"/>
<reference evidence="3" key="1">
    <citation type="submission" date="2020-10" db="EMBL/GenBank/DDBJ databases">
        <authorList>
            <person name="Han B."/>
            <person name="Lu T."/>
            <person name="Zhao Q."/>
            <person name="Huang X."/>
            <person name="Zhao Y."/>
        </authorList>
    </citation>
    <scope>NUCLEOTIDE SEQUENCE</scope>
</reference>
<dbReference type="SMART" id="SM00028">
    <property type="entry name" value="TPR"/>
    <property type="match status" value="8"/>
</dbReference>
<feature type="region of interest" description="Disordered" evidence="2">
    <location>
        <begin position="23"/>
        <end position="66"/>
    </location>
</feature>
<proteinExistence type="predicted"/>
<dbReference type="AlphaFoldDB" id="A0A811M8J2"/>
<keyword evidence="1" id="KW-0802">TPR repeat</keyword>
<dbReference type="Gene3D" id="1.25.40.10">
    <property type="entry name" value="Tetratricopeptide repeat domain"/>
    <property type="match status" value="3"/>
</dbReference>